<keyword evidence="3" id="KW-0012">Acyltransferase</keyword>
<comment type="pathway">
    <text evidence="1">Lipid metabolism.</text>
</comment>
<evidence type="ECO:0000256" key="2">
    <source>
        <dbReference type="ARBA" id="ARBA00022679"/>
    </source>
</evidence>
<evidence type="ECO:0000313" key="5">
    <source>
        <dbReference type="EMBL" id="VVO25973.1"/>
    </source>
</evidence>
<evidence type="ECO:0000313" key="6">
    <source>
        <dbReference type="Proteomes" id="UP000337909"/>
    </source>
</evidence>
<feature type="domain" description="Phospholipid/glycerol acyltransferase" evidence="4">
    <location>
        <begin position="17"/>
        <end position="131"/>
    </location>
</feature>
<dbReference type="GO" id="GO:0006654">
    <property type="term" value="P:phosphatidic acid biosynthetic process"/>
    <property type="evidence" value="ECO:0007669"/>
    <property type="project" value="TreeGrafter"/>
</dbReference>
<evidence type="ECO:0000256" key="1">
    <source>
        <dbReference type="ARBA" id="ARBA00005189"/>
    </source>
</evidence>
<dbReference type="InterPro" id="IPR002123">
    <property type="entry name" value="Plipid/glycerol_acylTrfase"/>
</dbReference>
<dbReference type="GO" id="GO:0008922">
    <property type="term" value="F:long-chain fatty acid [acyl-carrier-protein] ligase activity"/>
    <property type="evidence" value="ECO:0007669"/>
    <property type="project" value="UniProtKB-EC"/>
</dbReference>
<dbReference type="GO" id="GO:0003841">
    <property type="term" value="F:1-acylglycerol-3-phosphate O-acyltransferase activity"/>
    <property type="evidence" value="ECO:0007669"/>
    <property type="project" value="TreeGrafter"/>
</dbReference>
<keyword evidence="2" id="KW-0808">Transferase</keyword>
<keyword evidence="5" id="KW-0436">Ligase</keyword>
<evidence type="ECO:0000256" key="3">
    <source>
        <dbReference type="ARBA" id="ARBA00023315"/>
    </source>
</evidence>
<gene>
    <name evidence="5" type="primary">aas</name>
    <name evidence="5" type="ORF">PS691_04559</name>
</gene>
<dbReference type="AlphaFoldDB" id="A0A5E7EJE0"/>
<dbReference type="EMBL" id="CABVHQ010000058">
    <property type="protein sequence ID" value="VVO25973.1"/>
    <property type="molecule type" value="Genomic_DNA"/>
</dbReference>
<protein>
    <submittedName>
        <fullName evidence="5">Bifunctional protein Aas</fullName>
        <ecNumber evidence="5">6.2.1.20</ecNumber>
    </submittedName>
</protein>
<accession>A0A5E7EJE0</accession>
<evidence type="ECO:0000259" key="4">
    <source>
        <dbReference type="SMART" id="SM00563"/>
    </source>
</evidence>
<dbReference type="Proteomes" id="UP000337909">
    <property type="component" value="Unassembled WGS sequence"/>
</dbReference>
<dbReference type="PANTHER" id="PTHR10434:SF11">
    <property type="entry name" value="1-ACYL-SN-GLYCEROL-3-PHOSPHATE ACYLTRANSFERASE"/>
    <property type="match status" value="1"/>
</dbReference>
<dbReference type="PANTHER" id="PTHR10434">
    <property type="entry name" value="1-ACYL-SN-GLYCEROL-3-PHOSPHATE ACYLTRANSFERASE"/>
    <property type="match status" value="1"/>
</dbReference>
<sequence length="190" mass="20830">MPFSVTGLARLPESGVSVLAANHASYLDGVILCAALPPRFSFVAKRELAEQWIAGLFLRKLGARFVERFDLQRSAADTEPLAEALEAGQSLVFFPEGTFTREPGLRTFHMGAFVLAARVGVPLLPVAIRGTRRVLRDGQWFPRHGAIHVNVGPRLLAEGPGWIEAIKLRDATIAVLLEHLDEAERAQRSD</sequence>
<dbReference type="EC" id="6.2.1.20" evidence="5"/>
<dbReference type="SMART" id="SM00563">
    <property type="entry name" value="PlsC"/>
    <property type="match status" value="1"/>
</dbReference>
<dbReference type="Pfam" id="PF01553">
    <property type="entry name" value="Acyltransferase"/>
    <property type="match status" value="1"/>
</dbReference>
<dbReference type="SUPFAM" id="SSF69593">
    <property type="entry name" value="Glycerol-3-phosphate (1)-acyltransferase"/>
    <property type="match status" value="1"/>
</dbReference>
<proteinExistence type="predicted"/>
<name>A0A5E7EJE0_PSEFL</name>
<reference evidence="5 6" key="1">
    <citation type="submission" date="2019-09" db="EMBL/GenBank/DDBJ databases">
        <authorList>
            <person name="Chandra G."/>
            <person name="Truman W A."/>
        </authorList>
    </citation>
    <scope>NUCLEOTIDE SEQUENCE [LARGE SCALE GENOMIC DNA]</scope>
    <source>
        <strain evidence="5">PS691</strain>
    </source>
</reference>
<organism evidence="5 6">
    <name type="scientific">Pseudomonas fluorescens</name>
    <dbReference type="NCBI Taxonomy" id="294"/>
    <lineage>
        <taxon>Bacteria</taxon>
        <taxon>Pseudomonadati</taxon>
        <taxon>Pseudomonadota</taxon>
        <taxon>Gammaproteobacteria</taxon>
        <taxon>Pseudomonadales</taxon>
        <taxon>Pseudomonadaceae</taxon>
        <taxon>Pseudomonas</taxon>
    </lineage>
</organism>
<dbReference type="CDD" id="cd07989">
    <property type="entry name" value="LPLAT_AGPAT-like"/>
    <property type="match status" value="1"/>
</dbReference>